<dbReference type="EMBL" id="VTPC01004023">
    <property type="protein sequence ID" value="KAF2897598.1"/>
    <property type="molecule type" value="Genomic_DNA"/>
</dbReference>
<name>A0A8K0GGW5_IGNLU</name>
<proteinExistence type="predicted"/>
<gene>
    <name evidence="1" type="ORF">ILUMI_08577</name>
</gene>
<protein>
    <submittedName>
        <fullName evidence="1">Uncharacterized protein</fullName>
    </submittedName>
</protein>
<sequence length="163" mass="18804">MKKENKKICPQRFQKDKNGNLLTKKEDVIKLWKKYFSNLLNEKYDASPTDPVQITVSEQEQEEHVQPKITEEKMRNNIWQKILKMLIEEVIELNCYLHFSSSSRTVSTKDFTKGDSDAIITSSPSIEIFALHISVEIMTPYGTQYQSGPQNTNAVTSFQGRKA</sequence>
<reference evidence="1" key="1">
    <citation type="submission" date="2019-08" db="EMBL/GenBank/DDBJ databases">
        <title>The genome of the North American firefly Photinus pyralis.</title>
        <authorList>
            <consortium name="Photinus pyralis genome working group"/>
            <person name="Fallon T.R."/>
            <person name="Sander Lower S.E."/>
            <person name="Weng J.-K."/>
        </authorList>
    </citation>
    <scope>NUCLEOTIDE SEQUENCE</scope>
    <source>
        <strain evidence="1">TRF0915ILg1</strain>
        <tissue evidence="1">Whole body</tissue>
    </source>
</reference>
<dbReference type="AlphaFoldDB" id="A0A8K0GGW5"/>
<evidence type="ECO:0000313" key="1">
    <source>
        <dbReference type="EMBL" id="KAF2897598.1"/>
    </source>
</evidence>
<organism evidence="1 2">
    <name type="scientific">Ignelater luminosus</name>
    <name type="common">Cucubano</name>
    <name type="synonym">Pyrophorus luminosus</name>
    <dbReference type="NCBI Taxonomy" id="2038154"/>
    <lineage>
        <taxon>Eukaryota</taxon>
        <taxon>Metazoa</taxon>
        <taxon>Ecdysozoa</taxon>
        <taxon>Arthropoda</taxon>
        <taxon>Hexapoda</taxon>
        <taxon>Insecta</taxon>
        <taxon>Pterygota</taxon>
        <taxon>Neoptera</taxon>
        <taxon>Endopterygota</taxon>
        <taxon>Coleoptera</taxon>
        <taxon>Polyphaga</taxon>
        <taxon>Elateriformia</taxon>
        <taxon>Elateroidea</taxon>
        <taxon>Elateridae</taxon>
        <taxon>Agrypninae</taxon>
        <taxon>Pyrophorini</taxon>
        <taxon>Ignelater</taxon>
    </lineage>
</organism>
<dbReference type="Proteomes" id="UP000801492">
    <property type="component" value="Unassembled WGS sequence"/>
</dbReference>
<keyword evidence="2" id="KW-1185">Reference proteome</keyword>
<accession>A0A8K0GGW5</accession>
<comment type="caution">
    <text evidence="1">The sequence shown here is derived from an EMBL/GenBank/DDBJ whole genome shotgun (WGS) entry which is preliminary data.</text>
</comment>
<evidence type="ECO:0000313" key="2">
    <source>
        <dbReference type="Proteomes" id="UP000801492"/>
    </source>
</evidence>